<gene>
    <name evidence="1" type="ORF">TNCT_544671</name>
</gene>
<sequence length="84" mass="9221">MTTIRDGRPTLMNGVNEKGAISDPIAEKIENHAFPHYLYKPIGFLSTDTRTCSPGSPRNAIQVVDLVQNRSVEHSASTSMIISH</sequence>
<organism evidence="1 2">
    <name type="scientific">Trichonephila clavata</name>
    <name type="common">Joro spider</name>
    <name type="synonym">Nephila clavata</name>
    <dbReference type="NCBI Taxonomy" id="2740835"/>
    <lineage>
        <taxon>Eukaryota</taxon>
        <taxon>Metazoa</taxon>
        <taxon>Ecdysozoa</taxon>
        <taxon>Arthropoda</taxon>
        <taxon>Chelicerata</taxon>
        <taxon>Arachnida</taxon>
        <taxon>Araneae</taxon>
        <taxon>Araneomorphae</taxon>
        <taxon>Entelegynae</taxon>
        <taxon>Araneoidea</taxon>
        <taxon>Nephilidae</taxon>
        <taxon>Trichonephila</taxon>
    </lineage>
</organism>
<accession>A0A8X6J9B7</accession>
<evidence type="ECO:0000313" key="1">
    <source>
        <dbReference type="EMBL" id="GFR25995.1"/>
    </source>
</evidence>
<name>A0A8X6J9B7_TRICU</name>
<proteinExistence type="predicted"/>
<evidence type="ECO:0000313" key="2">
    <source>
        <dbReference type="Proteomes" id="UP000887116"/>
    </source>
</evidence>
<dbReference type="Proteomes" id="UP000887116">
    <property type="component" value="Unassembled WGS sequence"/>
</dbReference>
<dbReference type="EMBL" id="BMAO01028605">
    <property type="protein sequence ID" value="GFR25995.1"/>
    <property type="molecule type" value="Genomic_DNA"/>
</dbReference>
<dbReference type="AlphaFoldDB" id="A0A8X6J9B7"/>
<keyword evidence="2" id="KW-1185">Reference proteome</keyword>
<comment type="caution">
    <text evidence="1">The sequence shown here is derived from an EMBL/GenBank/DDBJ whole genome shotgun (WGS) entry which is preliminary data.</text>
</comment>
<reference evidence="1" key="1">
    <citation type="submission" date="2020-07" db="EMBL/GenBank/DDBJ databases">
        <title>Multicomponent nature underlies the extraordinary mechanical properties of spider dragline silk.</title>
        <authorList>
            <person name="Kono N."/>
            <person name="Nakamura H."/>
            <person name="Mori M."/>
            <person name="Yoshida Y."/>
            <person name="Ohtoshi R."/>
            <person name="Malay A.D."/>
            <person name="Moran D.A.P."/>
            <person name="Tomita M."/>
            <person name="Numata K."/>
            <person name="Arakawa K."/>
        </authorList>
    </citation>
    <scope>NUCLEOTIDE SEQUENCE</scope>
</reference>
<protein>
    <submittedName>
        <fullName evidence="1">Uncharacterized protein</fullName>
    </submittedName>
</protein>